<evidence type="ECO:0000256" key="1">
    <source>
        <dbReference type="SAM" id="MobiDB-lite"/>
    </source>
</evidence>
<keyword evidence="2" id="KW-0812">Transmembrane</keyword>
<dbReference type="OrthoDB" id="3318370at2759"/>
<keyword evidence="2" id="KW-1133">Transmembrane helix</keyword>
<keyword evidence="4" id="KW-1185">Reference proteome</keyword>
<organism evidence="3 4">
    <name type="scientific">Phellinidium pouzarii</name>
    <dbReference type="NCBI Taxonomy" id="167371"/>
    <lineage>
        <taxon>Eukaryota</taxon>
        <taxon>Fungi</taxon>
        <taxon>Dikarya</taxon>
        <taxon>Basidiomycota</taxon>
        <taxon>Agaricomycotina</taxon>
        <taxon>Agaricomycetes</taxon>
        <taxon>Hymenochaetales</taxon>
        <taxon>Hymenochaetaceae</taxon>
        <taxon>Phellinidium</taxon>
    </lineage>
</organism>
<gene>
    <name evidence="3" type="ORF">EW145_g6310</name>
</gene>
<dbReference type="Proteomes" id="UP000308199">
    <property type="component" value="Unassembled WGS sequence"/>
</dbReference>
<dbReference type="AlphaFoldDB" id="A0A4S4KYT0"/>
<proteinExistence type="predicted"/>
<evidence type="ECO:0000313" key="3">
    <source>
        <dbReference type="EMBL" id="THH03368.1"/>
    </source>
</evidence>
<sequence>MFKAQRVRCVLFGKRKQMHKPSSQIESAVSDGDSTRGANDDTEGTLSSKSSDGGVKQAAFASGRKRGNSLSKLVEAVKHGGNLNRRIRSGSVSKLVHGARQRSASDAELISLNAGWNEFLVSERRNFSERPSSSKAAADSNTESLSAVASSESPSFAKIKSMAPQSQQTCFAQRVPGTQKSDNISYISSIAGHTACVLSLSLICEERSPSMSPTLALPPCLSGSDSSPLRLSEPILSGCVANETCDNVLESGMVPNGFCHSTLLPNTSVLAIPCPPRISRRLYLRRWTLAMIFLGASSCFLGEAAILLTLLAHYSSVLSVQGTFRVFASSWITTGATCSAIFFVLCFWTQVEWAYGKRPTAILFPKRLLFV</sequence>
<dbReference type="EMBL" id="SGPK01000463">
    <property type="protein sequence ID" value="THH03368.1"/>
    <property type="molecule type" value="Genomic_DNA"/>
</dbReference>
<name>A0A4S4KYT0_9AGAM</name>
<feature type="transmembrane region" description="Helical" evidence="2">
    <location>
        <begin position="287"/>
        <end position="314"/>
    </location>
</feature>
<feature type="region of interest" description="Disordered" evidence="1">
    <location>
        <begin position="15"/>
        <end position="63"/>
    </location>
</feature>
<accession>A0A4S4KYT0</accession>
<evidence type="ECO:0000313" key="4">
    <source>
        <dbReference type="Proteomes" id="UP000308199"/>
    </source>
</evidence>
<keyword evidence="2" id="KW-0472">Membrane</keyword>
<comment type="caution">
    <text evidence="3">The sequence shown here is derived from an EMBL/GenBank/DDBJ whole genome shotgun (WGS) entry which is preliminary data.</text>
</comment>
<evidence type="ECO:0000256" key="2">
    <source>
        <dbReference type="SAM" id="Phobius"/>
    </source>
</evidence>
<feature type="transmembrane region" description="Helical" evidence="2">
    <location>
        <begin position="326"/>
        <end position="348"/>
    </location>
</feature>
<reference evidence="3 4" key="1">
    <citation type="submission" date="2019-02" db="EMBL/GenBank/DDBJ databases">
        <title>Genome sequencing of the rare red list fungi Phellinidium pouzarii.</title>
        <authorList>
            <person name="Buettner E."/>
            <person name="Kellner H."/>
        </authorList>
    </citation>
    <scope>NUCLEOTIDE SEQUENCE [LARGE SCALE GENOMIC DNA]</scope>
    <source>
        <strain evidence="3 4">DSM 108285</strain>
    </source>
</reference>
<protein>
    <submittedName>
        <fullName evidence="3">Uncharacterized protein</fullName>
    </submittedName>
</protein>